<evidence type="ECO:0000256" key="9">
    <source>
        <dbReference type="ARBA" id="ARBA00022679"/>
    </source>
</evidence>
<dbReference type="Pfam" id="PF02654">
    <property type="entry name" value="CobS"/>
    <property type="match status" value="1"/>
</dbReference>
<evidence type="ECO:0000256" key="5">
    <source>
        <dbReference type="ARBA" id="ARBA00013200"/>
    </source>
</evidence>
<dbReference type="InterPro" id="IPR003805">
    <property type="entry name" value="CobS"/>
</dbReference>
<keyword evidence="13 19" id="KW-0472">Membrane</keyword>
<dbReference type="EMBL" id="NIHM01000011">
    <property type="protein sequence ID" value="PLT54748.1"/>
    <property type="molecule type" value="Genomic_DNA"/>
</dbReference>
<evidence type="ECO:0000256" key="14">
    <source>
        <dbReference type="ARBA" id="ARBA00025228"/>
    </source>
</evidence>
<evidence type="ECO:0000256" key="12">
    <source>
        <dbReference type="ARBA" id="ARBA00022989"/>
    </source>
</evidence>
<evidence type="ECO:0000256" key="10">
    <source>
        <dbReference type="ARBA" id="ARBA00022692"/>
    </source>
</evidence>
<dbReference type="PANTHER" id="PTHR34148:SF1">
    <property type="entry name" value="ADENOSYLCOBINAMIDE-GDP RIBAZOLETRANSFERASE"/>
    <property type="match status" value="1"/>
</dbReference>
<evidence type="ECO:0000256" key="6">
    <source>
        <dbReference type="ARBA" id="ARBA00015850"/>
    </source>
</evidence>
<protein>
    <recommendedName>
        <fullName evidence="6 19">Adenosylcobinamide-GDP ribazoletransferase</fullName>
        <ecNumber evidence="5 19">2.7.8.26</ecNumber>
    </recommendedName>
    <alternativeName>
        <fullName evidence="16 19">Cobalamin synthase</fullName>
    </alternativeName>
    <alternativeName>
        <fullName evidence="15 19">Cobalamin-5'-phosphate synthase</fullName>
    </alternativeName>
</protein>
<comment type="pathway">
    <text evidence="3 19">Cofactor biosynthesis; adenosylcobalamin biosynthesis; adenosylcobalamin from cob(II)yrinate a,c-diamide: step 7/7.</text>
</comment>
<feature type="transmembrane region" description="Helical" evidence="19">
    <location>
        <begin position="110"/>
        <end position="130"/>
    </location>
</feature>
<dbReference type="GO" id="GO:0051073">
    <property type="term" value="F:adenosylcobinamide-GDP ribazoletransferase activity"/>
    <property type="evidence" value="ECO:0007669"/>
    <property type="project" value="UniProtKB-UniRule"/>
</dbReference>
<feature type="transmembrane region" description="Helical" evidence="19">
    <location>
        <begin position="231"/>
        <end position="253"/>
    </location>
</feature>
<evidence type="ECO:0000256" key="16">
    <source>
        <dbReference type="ARBA" id="ARBA00032853"/>
    </source>
</evidence>
<dbReference type="GO" id="GO:0008818">
    <property type="term" value="F:cobalamin 5'-phosphate synthase activity"/>
    <property type="evidence" value="ECO:0007669"/>
    <property type="project" value="UniProtKB-UniRule"/>
</dbReference>
<dbReference type="PANTHER" id="PTHR34148">
    <property type="entry name" value="ADENOSYLCOBINAMIDE-GDP RIBAZOLETRANSFERASE"/>
    <property type="match status" value="1"/>
</dbReference>
<organism evidence="20 21">
    <name type="scientific">Mediterraneibacter gnavus</name>
    <name type="common">Ruminococcus gnavus</name>
    <dbReference type="NCBI Taxonomy" id="33038"/>
    <lineage>
        <taxon>Bacteria</taxon>
        <taxon>Bacillati</taxon>
        <taxon>Bacillota</taxon>
        <taxon>Clostridia</taxon>
        <taxon>Lachnospirales</taxon>
        <taxon>Lachnospiraceae</taxon>
        <taxon>Mediterraneibacter</taxon>
    </lineage>
</organism>
<dbReference type="NCBIfam" id="TIGR00317">
    <property type="entry name" value="cobS"/>
    <property type="match status" value="1"/>
</dbReference>
<keyword evidence="9 19" id="KW-0808">Transferase</keyword>
<comment type="catalytic activity">
    <reaction evidence="18 19">
        <text>alpha-ribazole 5'-phosphate + adenosylcob(III)inamide-GDP = adenosylcob(III)alamin 5'-phosphate + GMP + H(+)</text>
        <dbReference type="Rhea" id="RHEA:23560"/>
        <dbReference type="ChEBI" id="CHEBI:15378"/>
        <dbReference type="ChEBI" id="CHEBI:57918"/>
        <dbReference type="ChEBI" id="CHEBI:58115"/>
        <dbReference type="ChEBI" id="CHEBI:60487"/>
        <dbReference type="ChEBI" id="CHEBI:60493"/>
        <dbReference type="EC" id="2.7.8.26"/>
    </reaction>
</comment>
<evidence type="ECO:0000256" key="7">
    <source>
        <dbReference type="ARBA" id="ARBA00022475"/>
    </source>
</evidence>
<keyword evidence="8 19" id="KW-0169">Cobalamin biosynthesis</keyword>
<comment type="subcellular location">
    <subcellularLocation>
        <location evidence="2 19">Cell membrane</location>
        <topology evidence="2 19">Multi-pass membrane protein</topology>
    </subcellularLocation>
</comment>
<dbReference type="AlphaFoldDB" id="A0A2N5NHM9"/>
<dbReference type="RefSeq" id="WP_101879756.1">
    <property type="nucleotide sequence ID" value="NZ_NIHM01000011.1"/>
</dbReference>
<dbReference type="HAMAP" id="MF_00719">
    <property type="entry name" value="CobS"/>
    <property type="match status" value="1"/>
</dbReference>
<comment type="catalytic activity">
    <reaction evidence="17 19">
        <text>alpha-ribazole + adenosylcob(III)inamide-GDP = adenosylcob(III)alamin + GMP + H(+)</text>
        <dbReference type="Rhea" id="RHEA:16049"/>
        <dbReference type="ChEBI" id="CHEBI:10329"/>
        <dbReference type="ChEBI" id="CHEBI:15378"/>
        <dbReference type="ChEBI" id="CHEBI:18408"/>
        <dbReference type="ChEBI" id="CHEBI:58115"/>
        <dbReference type="ChEBI" id="CHEBI:60487"/>
        <dbReference type="EC" id="2.7.8.26"/>
    </reaction>
</comment>
<dbReference type="GO" id="GO:0005886">
    <property type="term" value="C:plasma membrane"/>
    <property type="evidence" value="ECO:0007669"/>
    <property type="project" value="UniProtKB-SubCell"/>
</dbReference>
<evidence type="ECO:0000256" key="1">
    <source>
        <dbReference type="ARBA" id="ARBA00001946"/>
    </source>
</evidence>
<dbReference type="Proteomes" id="UP000234849">
    <property type="component" value="Unassembled WGS sequence"/>
</dbReference>
<keyword evidence="12 19" id="KW-1133">Transmembrane helix</keyword>
<dbReference type="GO" id="GO:0009236">
    <property type="term" value="P:cobalamin biosynthetic process"/>
    <property type="evidence" value="ECO:0007669"/>
    <property type="project" value="UniProtKB-UniRule"/>
</dbReference>
<evidence type="ECO:0000313" key="20">
    <source>
        <dbReference type="EMBL" id="PLT54748.1"/>
    </source>
</evidence>
<accession>A0A2N5NHM9</accession>
<feature type="transmembrane region" description="Helical" evidence="19">
    <location>
        <begin position="202"/>
        <end position="219"/>
    </location>
</feature>
<proteinExistence type="inferred from homology"/>
<evidence type="ECO:0000256" key="18">
    <source>
        <dbReference type="ARBA" id="ARBA00049504"/>
    </source>
</evidence>
<evidence type="ECO:0000256" key="2">
    <source>
        <dbReference type="ARBA" id="ARBA00004651"/>
    </source>
</evidence>
<evidence type="ECO:0000256" key="8">
    <source>
        <dbReference type="ARBA" id="ARBA00022573"/>
    </source>
</evidence>
<feature type="transmembrane region" description="Helical" evidence="19">
    <location>
        <begin position="56"/>
        <end position="76"/>
    </location>
</feature>
<name>A0A2N5NHM9_MEDGN</name>
<comment type="similarity">
    <text evidence="4 19">Belongs to the CobS family.</text>
</comment>
<comment type="function">
    <text evidence="14 19">Joins adenosylcobinamide-GDP and alpha-ribazole to generate adenosylcobalamin (Ado-cobalamin). Also synthesizes adenosylcobalamin 5'-phosphate from adenosylcobinamide-GDP and alpha-ribazole 5'-phosphate.</text>
</comment>
<dbReference type="UniPathway" id="UPA00148">
    <property type="reaction ID" value="UER00238"/>
</dbReference>
<evidence type="ECO:0000256" key="11">
    <source>
        <dbReference type="ARBA" id="ARBA00022842"/>
    </source>
</evidence>
<evidence type="ECO:0000256" key="3">
    <source>
        <dbReference type="ARBA" id="ARBA00004663"/>
    </source>
</evidence>
<evidence type="ECO:0000256" key="13">
    <source>
        <dbReference type="ARBA" id="ARBA00023136"/>
    </source>
</evidence>
<comment type="caution">
    <text evidence="20">The sequence shown here is derived from an EMBL/GenBank/DDBJ whole genome shotgun (WGS) entry which is preliminary data.</text>
</comment>
<keyword evidence="7 19" id="KW-1003">Cell membrane</keyword>
<feature type="transmembrane region" description="Helical" evidence="19">
    <location>
        <begin position="31"/>
        <end position="50"/>
    </location>
</feature>
<evidence type="ECO:0000313" key="21">
    <source>
        <dbReference type="Proteomes" id="UP000234849"/>
    </source>
</evidence>
<gene>
    <name evidence="19 20" type="primary">cobS</name>
    <name evidence="20" type="ORF">CDL18_09260</name>
</gene>
<reference evidence="20 21" key="1">
    <citation type="journal article" date="2017" name="Genome Med.">
        <title>A novel Ruminococcus gnavus clade enriched in inflammatory bowel disease patients.</title>
        <authorList>
            <person name="Hall A.B."/>
            <person name="Yassour M."/>
            <person name="Sauk J."/>
            <person name="Garner A."/>
            <person name="Jiang X."/>
            <person name="Arthur T."/>
            <person name="Lagoudas G.K."/>
            <person name="Vatanen T."/>
            <person name="Fornelos N."/>
            <person name="Wilson R."/>
            <person name="Bertha M."/>
            <person name="Cohen M."/>
            <person name="Garber J."/>
            <person name="Khalili H."/>
            <person name="Gevers D."/>
            <person name="Ananthakrishnan A.N."/>
            <person name="Kugathasan S."/>
            <person name="Lander E.S."/>
            <person name="Blainey P."/>
            <person name="Vlamakis H."/>
            <person name="Xavier R.J."/>
            <person name="Huttenhower C."/>
        </authorList>
    </citation>
    <scope>NUCLEOTIDE SEQUENCE [LARGE SCALE GENOMIC DNA]</scope>
    <source>
        <strain evidence="20 21">RJX1118</strain>
    </source>
</reference>
<dbReference type="EC" id="2.7.8.26" evidence="5 19"/>
<evidence type="ECO:0000256" key="17">
    <source>
        <dbReference type="ARBA" id="ARBA00048623"/>
    </source>
</evidence>
<comment type="cofactor">
    <cofactor evidence="1 19">
        <name>Mg(2+)</name>
        <dbReference type="ChEBI" id="CHEBI:18420"/>
    </cofactor>
</comment>
<sequence length="254" mass="27605">MRFFESLAIGVSMYSKIPMPRVEWNEKNMKYAMCFFPLVGVVTGILEVILGNALLAYTSCGTLFFAGVMTLLPVLVNGGIHMDGFLDTMDALNSYGSREKKLEILKDSRTGAFAVIGFGLYLVASLALWSEAEPEMLPVIGAGYVMSRSLSGLSVMVFPSAKKDGLGRTFQEQAHRKRVAVVMVCWFFAALAVMLMTSVQMGAAALCTALLVFWYYHHMAMKQFGGMTGDLAGYFLQLAELLILAAVIVAGGAL</sequence>
<keyword evidence="11 19" id="KW-0460">Magnesium</keyword>
<keyword evidence="10 19" id="KW-0812">Transmembrane</keyword>
<feature type="transmembrane region" description="Helical" evidence="19">
    <location>
        <begin position="136"/>
        <end position="158"/>
    </location>
</feature>
<evidence type="ECO:0000256" key="15">
    <source>
        <dbReference type="ARBA" id="ARBA00032605"/>
    </source>
</evidence>
<evidence type="ECO:0000256" key="4">
    <source>
        <dbReference type="ARBA" id="ARBA00010561"/>
    </source>
</evidence>
<evidence type="ECO:0000256" key="19">
    <source>
        <dbReference type="HAMAP-Rule" id="MF_00719"/>
    </source>
</evidence>